<name>A0AAD0LCV5_PSEPU</name>
<dbReference type="InterPro" id="IPR041508">
    <property type="entry name" value="TcC-like_repeat"/>
</dbReference>
<evidence type="ECO:0000313" key="1">
    <source>
        <dbReference type="EMBL" id="AXA27060.1"/>
    </source>
</evidence>
<sequence length="968" mass="107388">MTSNAPLVHCQTPSVSVFARKLKVREITCHRDGLALGQTTLLITRHRQDPRGFLDRSSDPRMAGRGLVNFALANDFAGKVLRVQSVDAGIEVALADIDSRPLVRVTAIAAGAEGRDDYSQAVVRRSVYEAHGLAGRLSSIGDTVGGGVPRMTQRFVYGGSTALERGRNLAGRCIRLYDTAGLALHDAIAMTGTTLSVTRRLLGQGDEVQTVVDWQGESVDEWDRALEPIAQARTTCSVVDATGTVSSIVDAAGHLRRVTYDIAGRLQASWLRRKGAQECEIVRSTSYLAGGHKTRELHGNGVLSTYFFEPRTQRQARLRIERPASHALGARLLQDLQYTFDPVGNVVSERDEADNRRFWRNQVAEPQTTYHYDSLYQLVSACGREQVNASSRSGEYNTPSPSPHDETLFTCYTRNFIYDTAGNLTRMVHRVPASNHCRVVEIAVSDRSNRAVLGMMAKTPAEVEALFTAKGQQISLLPGNPLCWTPQGELHQVISQQREEGQDDHEHYRYDNASMRVLKVNTQWSAASQHTLRVTYLPGLELRCTTRDASLEEELQVISVGEPGHAQVRMLHWCSEVPDGLENDQLRYSYDTPLGNGILEVDGAGRLISHEAYYPFGGTALWAARSELEGSYKTLRYSGKERDATGLYYYGYRYYQPWVGRWLSADPAGAVDGLNLYCMVRNNPVTRRDANGLHSFESEFGADFAALDKLIEFPEIFKNLKPGVVLKGNVSHDTQHRKKLTVYWMRESEAYQPTELERVIGPSGNSEQEALGPAAQLAEDLGVTEQFAKDFMRSTYTLIENGEETPLFVHNVEKYFSPQQLEVISMLAHQALAAEITSLLYSIEPAGGAFTEEGQVRGIWSAAPGAASEYQIHRGTRGEPDEVSISSRQVFSLKDVATGDFIAKVDAITQQTVLLATSTESGAVNYNLQKHVPSLQKITLLHVLPEQPVTKKSPVLSRFKFWKSKKKQ</sequence>
<reference evidence="1 2" key="1">
    <citation type="submission" date="2018-06" db="EMBL/GenBank/DDBJ databases">
        <title>The genome of Pseudomonas putida NX-1, a lignin degrader.</title>
        <authorList>
            <person name="Xu Z."/>
        </authorList>
    </citation>
    <scope>NUCLEOTIDE SEQUENCE [LARGE SCALE GENOMIC DNA]</scope>
    <source>
        <strain evidence="1 2">NX-1</strain>
    </source>
</reference>
<dbReference type="AlphaFoldDB" id="A0AAD0LCV5"/>
<protein>
    <submittedName>
        <fullName evidence="1">RHS repeat protein</fullName>
    </submittedName>
</protein>
<dbReference type="EMBL" id="CP030750">
    <property type="protein sequence ID" value="AXA27060.1"/>
    <property type="molecule type" value="Genomic_DNA"/>
</dbReference>
<dbReference type="InterPro" id="IPR050708">
    <property type="entry name" value="T6SS_VgrG/RHS"/>
</dbReference>
<dbReference type="PANTHER" id="PTHR32305">
    <property type="match status" value="1"/>
</dbReference>
<gene>
    <name evidence="1" type="ORF">C1S65_24185</name>
</gene>
<dbReference type="NCBIfam" id="TIGR03696">
    <property type="entry name" value="Rhs_assc_core"/>
    <property type="match status" value="1"/>
</dbReference>
<dbReference type="Gene3D" id="2.180.10.10">
    <property type="entry name" value="RHS repeat-associated core"/>
    <property type="match status" value="1"/>
</dbReference>
<dbReference type="Pfam" id="PF18807">
    <property type="entry name" value="TTc_toxin_rep"/>
    <property type="match status" value="1"/>
</dbReference>
<dbReference type="RefSeq" id="WP_112899323.1">
    <property type="nucleotide sequence ID" value="NZ_CP030750.1"/>
</dbReference>
<dbReference type="Proteomes" id="UP000251617">
    <property type="component" value="Chromosome"/>
</dbReference>
<evidence type="ECO:0000313" key="2">
    <source>
        <dbReference type="Proteomes" id="UP000251617"/>
    </source>
</evidence>
<accession>A0AAD0LCV5</accession>
<dbReference type="InterPro" id="IPR022385">
    <property type="entry name" value="Rhs_assc_core"/>
</dbReference>
<proteinExistence type="predicted"/>
<organism evidence="1 2">
    <name type="scientific">Pseudomonas putida</name>
    <name type="common">Arthrobacter siderocapsulatus</name>
    <dbReference type="NCBI Taxonomy" id="303"/>
    <lineage>
        <taxon>Bacteria</taxon>
        <taxon>Pseudomonadati</taxon>
        <taxon>Pseudomonadota</taxon>
        <taxon>Gammaproteobacteria</taxon>
        <taxon>Pseudomonadales</taxon>
        <taxon>Pseudomonadaceae</taxon>
        <taxon>Pseudomonas</taxon>
    </lineage>
</organism>
<dbReference type="PANTHER" id="PTHR32305:SF15">
    <property type="entry name" value="PROTEIN RHSA-RELATED"/>
    <property type="match status" value="1"/>
</dbReference>